<dbReference type="SUPFAM" id="SSF81901">
    <property type="entry name" value="HCP-like"/>
    <property type="match status" value="6"/>
</dbReference>
<dbReference type="InterPro" id="IPR050767">
    <property type="entry name" value="Sel1_AlgK"/>
</dbReference>
<dbReference type="InterPro" id="IPR019734">
    <property type="entry name" value="TPR_rpt"/>
</dbReference>
<dbReference type="SMART" id="SM00220">
    <property type="entry name" value="S_TKc"/>
    <property type="match status" value="1"/>
</dbReference>
<evidence type="ECO:0000259" key="2">
    <source>
        <dbReference type="PROSITE" id="PS50011"/>
    </source>
</evidence>
<sequence>MKHIPISDISQNLESMKNKIHNQVIKRIYSKFIFNFNLLSDFTQNKSLNYNTNIQSQREKNIFDYFHKFKFIILDIKNLRNNFPSSSINESHSTTQDSSTDQQIADVIICVEGECHIIEGIEIQLFKKIIEKLKSHQISVLNVSCNIIKAIHSAEEYLAGQEIKNFCSKFESEIKNNKFVEITIRAIVGFMIRRYFYPTNYFQDSSFFTFRQTNETNDYKIKAKLADFFYSTKNDGKKFPFIFIEIKKYEDNKNDTIFEDFQQSDFISLRCIYSNNKAHFFLAMHIDTFYLFVVKKLTKSNITSEIEHEIHFCQNFSHRCITKFYGFLKNDEKIIGFVYEFMSNDSLERFLNSNKEQMTEMNKLMTICRIFQGIDYLHSNSLIHRDLKPLNILIDHDGLPYISDNETIRNEDSEEKTNDIGAPLYASPEQERGDIVSFPSDIYSFGLILYFLYNNNEDNGIYNINAFIQSNRMNDKVKLLSKARPNIQYLFEQCVKLSPEKRATNKTIKNIILEEFSSFYYFDKFLLYPNKINENLDYIHFLYECFMVQPFDEVKIKVLVRNFHLFRIIFFLIMIDQDPTFSFNTNDTIYLSSLFRKEDFLKIKKYYEILAMKNNPDALYHLGFFYLNGFGVELDPFKAKEYFELSAKQNHPAALYNLGQCYNYGLAVKQDKFKARYYYELSAQLNNPDSINSLGGLYMDGQSIKKDNSKAKEYFELGAKQNDSFAIFNLGLLYYLGDGVKQDYLKAKEFFELSAKQNNPNALCYLGVLYFEGYGVNQDINLAKKYLEQSSYLGNSDASNYLGCLYLDGLGVQQDLTLAREYFELSAKYNNANSFHNLGVLYQRGLGVNQDYLIAKEYYELSAKQNNPHSINNLGWLYFNGVGVKQDYSLAMKYYESATQQNHPAALYNLGLCYEIGKSVQQNYLKAIEYYELAGKQNYAKALNNLGKLYEKGFGVKQDYLMAKKYYELAAKQNYSIALFNLGNLYEEGYGVEQSYPKAKEYYELSAKQNNSEALFNLGYFYNYGKAVKRDYLKAKEYYELAAKQNNSDALYYLGVLYDGGYGVEQNYLKAKEYYELAEKQNNSSALLSLGFLYEEGKGVKQDYLKAKEYYEKSSNLNDSDGLVFLGYLYLEGNGVTKDFSKSMKYFEKAAKQNNSDAYLCLGEMYEKGYDVKIDYLKAKHYYTIASNLDNDEAFTYLGKLYEKGHGVEQSYEKAKEYHEIAAGGNCGFSIYKLGRFYEKGLAVKQDYLKAKEYYELAARPNNSIPLFRLGKLYEKGRGVKQDYLKARDYYELSAKSNNTYAHFYLGCFYSNEEIIDIDLTKSIYYLIKCSEIHNEKVVFETEDCHSFERRFNKYCYRSSNDLGLIYLTFFKDIDKATKYIKEAAFAEYPFAQNNFGLLNELYFNKIYDAQHMYERSSEHHFALAEYNLGHMFEKDNKIEESINFYKKASEDEDVKLIFQNHKHYDKKLEISKTFIICFTNLKLTEYYLSLENYEESRKYFIKAFNKLLSNETYQFLFKFDSNENDNLFSYLKSFLLGFPLFNIANQPYLNLNYSTNINRKESTIKNKLAKNKCEIIESCLINENNKREEKEFENPGKLFDFAISNKKIKDIFITEIKEIIQSMKTMLYTPPYNILFGRMSLKRQLPKKKKKIYSFQKEINELFYEGFSL</sequence>
<keyword evidence="4" id="KW-1185">Reference proteome</keyword>
<dbReference type="SMART" id="SM00671">
    <property type="entry name" value="SEL1"/>
    <property type="match status" value="22"/>
</dbReference>
<dbReference type="Pfam" id="PF08238">
    <property type="entry name" value="Sel1"/>
    <property type="match status" value="21"/>
</dbReference>
<dbReference type="CDD" id="cd00180">
    <property type="entry name" value="PKc"/>
    <property type="match status" value="1"/>
</dbReference>
<dbReference type="SMART" id="SM00028">
    <property type="entry name" value="TPR"/>
    <property type="match status" value="6"/>
</dbReference>
<feature type="domain" description="Protein kinase" evidence="2">
    <location>
        <begin position="266"/>
        <end position="520"/>
    </location>
</feature>
<dbReference type="PROSITE" id="PS50011">
    <property type="entry name" value="PROTEIN_KINASE_DOM"/>
    <property type="match status" value="1"/>
</dbReference>
<dbReference type="InterPro" id="IPR011990">
    <property type="entry name" value="TPR-like_helical_dom_sf"/>
</dbReference>
<protein>
    <recommendedName>
        <fullName evidence="2">Protein kinase domain-containing protein</fullName>
    </recommendedName>
</protein>
<dbReference type="Gene3D" id="1.25.40.10">
    <property type="entry name" value="Tetratricopeptide repeat domain"/>
    <property type="match status" value="6"/>
</dbReference>
<accession>A0ABR2ILW2</accession>
<comment type="caution">
    <text evidence="3">The sequence shown here is derived from an EMBL/GenBank/DDBJ whole genome shotgun (WGS) entry which is preliminary data.</text>
</comment>
<dbReference type="EMBL" id="JAPFFF010000016">
    <property type="protein sequence ID" value="KAK8865333.1"/>
    <property type="molecule type" value="Genomic_DNA"/>
</dbReference>
<comment type="similarity">
    <text evidence="1">Belongs to the sel-1 family.</text>
</comment>
<name>A0ABR2ILW2_9EUKA</name>
<dbReference type="Gene3D" id="1.10.510.10">
    <property type="entry name" value="Transferase(Phosphotransferase) domain 1"/>
    <property type="match status" value="1"/>
</dbReference>
<dbReference type="Proteomes" id="UP001470230">
    <property type="component" value="Unassembled WGS sequence"/>
</dbReference>
<dbReference type="Pfam" id="PF00069">
    <property type="entry name" value="Pkinase"/>
    <property type="match status" value="1"/>
</dbReference>
<evidence type="ECO:0000256" key="1">
    <source>
        <dbReference type="ARBA" id="ARBA00038101"/>
    </source>
</evidence>
<gene>
    <name evidence="3" type="ORF">M9Y10_010874</name>
</gene>
<dbReference type="PROSITE" id="PS00108">
    <property type="entry name" value="PROTEIN_KINASE_ST"/>
    <property type="match status" value="1"/>
</dbReference>
<dbReference type="PANTHER" id="PTHR11102">
    <property type="entry name" value="SEL-1-LIKE PROTEIN"/>
    <property type="match status" value="1"/>
</dbReference>
<dbReference type="InterPro" id="IPR000719">
    <property type="entry name" value="Prot_kinase_dom"/>
</dbReference>
<reference evidence="3 4" key="1">
    <citation type="submission" date="2024-04" db="EMBL/GenBank/DDBJ databases">
        <title>Tritrichomonas musculus Genome.</title>
        <authorList>
            <person name="Alves-Ferreira E."/>
            <person name="Grigg M."/>
            <person name="Lorenzi H."/>
            <person name="Galac M."/>
        </authorList>
    </citation>
    <scope>NUCLEOTIDE SEQUENCE [LARGE SCALE GENOMIC DNA]</scope>
    <source>
        <strain evidence="3 4">EAF2021</strain>
    </source>
</reference>
<dbReference type="InterPro" id="IPR011009">
    <property type="entry name" value="Kinase-like_dom_sf"/>
</dbReference>
<dbReference type="InterPro" id="IPR008271">
    <property type="entry name" value="Ser/Thr_kinase_AS"/>
</dbReference>
<dbReference type="PANTHER" id="PTHR11102:SF147">
    <property type="entry name" value="SEL1L ADAPTOR SUBUNIT OF ERAD E3 UBIQUITIN LIGASE"/>
    <property type="match status" value="1"/>
</dbReference>
<evidence type="ECO:0000313" key="4">
    <source>
        <dbReference type="Proteomes" id="UP001470230"/>
    </source>
</evidence>
<evidence type="ECO:0000313" key="3">
    <source>
        <dbReference type="EMBL" id="KAK8865333.1"/>
    </source>
</evidence>
<proteinExistence type="inferred from homology"/>
<dbReference type="InterPro" id="IPR006597">
    <property type="entry name" value="Sel1-like"/>
</dbReference>
<organism evidence="3 4">
    <name type="scientific">Tritrichomonas musculus</name>
    <dbReference type="NCBI Taxonomy" id="1915356"/>
    <lineage>
        <taxon>Eukaryota</taxon>
        <taxon>Metamonada</taxon>
        <taxon>Parabasalia</taxon>
        <taxon>Tritrichomonadida</taxon>
        <taxon>Tritrichomonadidae</taxon>
        <taxon>Tritrichomonas</taxon>
    </lineage>
</organism>
<dbReference type="SUPFAM" id="SSF56112">
    <property type="entry name" value="Protein kinase-like (PK-like)"/>
    <property type="match status" value="1"/>
</dbReference>